<dbReference type="Gene3D" id="2.60.40.200">
    <property type="entry name" value="Superoxide dismutase, copper/zinc binding domain"/>
    <property type="match status" value="1"/>
</dbReference>
<name>A0A3D8GS89_9BACI</name>
<dbReference type="GO" id="GO:0046872">
    <property type="term" value="F:metal ion binding"/>
    <property type="evidence" value="ECO:0007669"/>
    <property type="project" value="InterPro"/>
</dbReference>
<reference evidence="3 4" key="1">
    <citation type="submission" date="2018-07" db="EMBL/GenBank/DDBJ databases">
        <title>Bacillus sp. YLB-04 draft genome sequence.</title>
        <authorList>
            <person name="Yu L."/>
            <person name="Tang X."/>
        </authorList>
    </citation>
    <scope>NUCLEOTIDE SEQUENCE [LARGE SCALE GENOMIC DNA]</scope>
    <source>
        <strain evidence="3 4">YLB-04</strain>
    </source>
</reference>
<dbReference type="OrthoDB" id="9792957at2"/>
<feature type="region of interest" description="Disordered" evidence="2">
    <location>
        <begin position="55"/>
        <end position="76"/>
    </location>
</feature>
<proteinExistence type="inferred from homology"/>
<sequence length="94" mass="10386">MTKCTPDMLGICLPFMLTRMVLLHIPTFDRLTIDQLKKEKLAVIVHANPDNFGNIPDRYQTDGKPGPDEATLKTGDAGDRQACGVILSTDEDNK</sequence>
<dbReference type="InterPro" id="IPR018152">
    <property type="entry name" value="SOD_Cu/Zn_BS"/>
</dbReference>
<dbReference type="InterPro" id="IPR036423">
    <property type="entry name" value="SOD-like_Cu/Zn_dom_sf"/>
</dbReference>
<evidence type="ECO:0000313" key="4">
    <source>
        <dbReference type="Proteomes" id="UP000257144"/>
    </source>
</evidence>
<comment type="caution">
    <text evidence="3">The sequence shown here is derived from an EMBL/GenBank/DDBJ whole genome shotgun (WGS) entry which is preliminary data.</text>
</comment>
<dbReference type="PROSITE" id="PS00332">
    <property type="entry name" value="SOD_CU_ZN_2"/>
    <property type="match status" value="1"/>
</dbReference>
<dbReference type="AlphaFoldDB" id="A0A3D8GS89"/>
<comment type="similarity">
    <text evidence="1">Belongs to the Cu-Zn superoxide dismutase family.</text>
</comment>
<keyword evidence="4" id="KW-1185">Reference proteome</keyword>
<protein>
    <submittedName>
        <fullName evidence="3">Uncharacterized protein</fullName>
    </submittedName>
</protein>
<dbReference type="Proteomes" id="UP000257144">
    <property type="component" value="Unassembled WGS sequence"/>
</dbReference>
<organism evidence="3 4">
    <name type="scientific">Neobacillus piezotolerans</name>
    <dbReference type="NCBI Taxonomy" id="2259171"/>
    <lineage>
        <taxon>Bacteria</taxon>
        <taxon>Bacillati</taxon>
        <taxon>Bacillota</taxon>
        <taxon>Bacilli</taxon>
        <taxon>Bacillales</taxon>
        <taxon>Bacillaceae</taxon>
        <taxon>Neobacillus</taxon>
    </lineage>
</organism>
<dbReference type="EMBL" id="QNQT01000003">
    <property type="protein sequence ID" value="RDU37162.1"/>
    <property type="molecule type" value="Genomic_DNA"/>
</dbReference>
<dbReference type="SUPFAM" id="SSF49329">
    <property type="entry name" value="Cu,Zn superoxide dismutase-like"/>
    <property type="match status" value="1"/>
</dbReference>
<evidence type="ECO:0000256" key="1">
    <source>
        <dbReference type="ARBA" id="ARBA00010457"/>
    </source>
</evidence>
<feature type="compositionally biased region" description="Basic and acidic residues" evidence="2">
    <location>
        <begin position="59"/>
        <end position="76"/>
    </location>
</feature>
<accession>A0A3D8GS89</accession>
<evidence type="ECO:0000313" key="3">
    <source>
        <dbReference type="EMBL" id="RDU37162.1"/>
    </source>
</evidence>
<gene>
    <name evidence="3" type="ORF">DRW41_10810</name>
</gene>
<dbReference type="GO" id="GO:0006801">
    <property type="term" value="P:superoxide metabolic process"/>
    <property type="evidence" value="ECO:0007669"/>
    <property type="project" value="InterPro"/>
</dbReference>
<evidence type="ECO:0000256" key="2">
    <source>
        <dbReference type="SAM" id="MobiDB-lite"/>
    </source>
</evidence>